<evidence type="ECO:0000256" key="5">
    <source>
        <dbReference type="SAM" id="Phobius"/>
    </source>
</evidence>
<keyword evidence="4 5" id="KW-0472">Membrane</keyword>
<dbReference type="InterPro" id="IPR004837">
    <property type="entry name" value="NaCa_Exmemb"/>
</dbReference>
<dbReference type="Pfam" id="PF01699">
    <property type="entry name" value="Na_Ca_ex"/>
    <property type="match status" value="2"/>
</dbReference>
<evidence type="ECO:0000256" key="2">
    <source>
        <dbReference type="ARBA" id="ARBA00022692"/>
    </source>
</evidence>
<feature type="transmembrane region" description="Helical" evidence="5">
    <location>
        <begin position="111"/>
        <end position="133"/>
    </location>
</feature>
<keyword evidence="2 5" id="KW-0812">Transmembrane</keyword>
<comment type="caution">
    <text evidence="7">The sequence shown here is derived from an EMBL/GenBank/DDBJ whole genome shotgun (WGS) entry which is preliminary data.</text>
</comment>
<dbReference type="InterPro" id="IPR044880">
    <property type="entry name" value="NCX_ion-bd_dom_sf"/>
</dbReference>
<protein>
    <submittedName>
        <fullName evidence="7">Ca2+/Na+ antiporter</fullName>
    </submittedName>
</protein>
<dbReference type="Gene3D" id="1.20.1420.30">
    <property type="entry name" value="NCX, central ion-binding region"/>
    <property type="match status" value="2"/>
</dbReference>
<sequence>MPSFADWPIWGNVALFCVAAAAVWMSGTRLSRYADAIAKRTGIGQAVLGVILLGGITSLPEIAVTGTAATGGNAQLAVNNLLGGFTAQVAVLALADAVIRKRALTAVVPDPIVLLQGALGIVLVSITVCGIVVGDVAVLGAGAWTWGILFVFLYAIRMVAKSGSHPAWQVVGEPPSEEIGAEQPEVDHSDRRLYMLTAGVAAVILAMGWLLSTTGEALAEQTGLGDSFFGAVFIAISTSLPEISTVIAAVRLGRYVMAVSDIFGTNLFDVAIIVVVDLLFPGGPVLAEVGSFSILAGILGILVTAIYLAGLIERRDPAVAGVGLDTILVAGVYVGGVVLLYTLR</sequence>
<gene>
    <name evidence="7" type="ORF">Wenmar_03841</name>
</gene>
<feature type="transmembrane region" description="Helical" evidence="5">
    <location>
        <begin position="81"/>
        <end position="99"/>
    </location>
</feature>
<feature type="domain" description="Sodium/calcium exchanger membrane region" evidence="6">
    <location>
        <begin position="196"/>
        <end position="309"/>
    </location>
</feature>
<dbReference type="EMBL" id="AONG01000022">
    <property type="protein sequence ID" value="KIQ67419.1"/>
    <property type="molecule type" value="Genomic_DNA"/>
</dbReference>
<feature type="transmembrane region" description="Helical" evidence="5">
    <location>
        <begin position="262"/>
        <end position="280"/>
    </location>
</feature>
<feature type="transmembrane region" description="Helical" evidence="5">
    <location>
        <begin position="231"/>
        <end position="250"/>
    </location>
</feature>
<dbReference type="AlphaFoldDB" id="A0A0D0PYB4"/>
<dbReference type="eggNOG" id="COG0530">
    <property type="taxonomic scope" value="Bacteria"/>
</dbReference>
<evidence type="ECO:0000313" key="7">
    <source>
        <dbReference type="EMBL" id="KIQ67419.1"/>
    </source>
</evidence>
<comment type="subcellular location">
    <subcellularLocation>
        <location evidence="1">Membrane</location>
        <topology evidence="1">Multi-pass membrane protein</topology>
    </subcellularLocation>
</comment>
<keyword evidence="3 5" id="KW-1133">Transmembrane helix</keyword>
<evidence type="ECO:0000256" key="4">
    <source>
        <dbReference type="ARBA" id="ARBA00023136"/>
    </source>
</evidence>
<dbReference type="GO" id="GO:0055085">
    <property type="term" value="P:transmembrane transport"/>
    <property type="evidence" value="ECO:0007669"/>
    <property type="project" value="InterPro"/>
</dbReference>
<feature type="transmembrane region" description="Helical" evidence="5">
    <location>
        <begin position="139"/>
        <end position="156"/>
    </location>
</feature>
<evidence type="ECO:0000256" key="3">
    <source>
        <dbReference type="ARBA" id="ARBA00022989"/>
    </source>
</evidence>
<feature type="transmembrane region" description="Helical" evidence="5">
    <location>
        <begin position="46"/>
        <end position="69"/>
    </location>
</feature>
<evidence type="ECO:0000256" key="1">
    <source>
        <dbReference type="ARBA" id="ARBA00004141"/>
    </source>
</evidence>
<reference evidence="7 8" key="1">
    <citation type="submission" date="2013-01" db="EMBL/GenBank/DDBJ databases">
        <authorList>
            <person name="Fiebig A."/>
            <person name="Goeker M."/>
            <person name="Klenk H.-P.P."/>
        </authorList>
    </citation>
    <scope>NUCLEOTIDE SEQUENCE [LARGE SCALE GENOMIC DNA]</scope>
    <source>
        <strain evidence="7 8">DSM 24838</strain>
    </source>
</reference>
<dbReference type="GO" id="GO:0016020">
    <property type="term" value="C:membrane"/>
    <property type="evidence" value="ECO:0007669"/>
    <property type="project" value="UniProtKB-SubCell"/>
</dbReference>
<feature type="transmembrane region" description="Helical" evidence="5">
    <location>
        <begin position="7"/>
        <end position="25"/>
    </location>
</feature>
<evidence type="ECO:0000313" key="8">
    <source>
        <dbReference type="Proteomes" id="UP000035100"/>
    </source>
</evidence>
<feature type="transmembrane region" description="Helical" evidence="5">
    <location>
        <begin position="319"/>
        <end position="343"/>
    </location>
</feature>
<organism evidence="7 8">
    <name type="scientific">Wenxinia marina DSM 24838</name>
    <dbReference type="NCBI Taxonomy" id="1123501"/>
    <lineage>
        <taxon>Bacteria</taxon>
        <taxon>Pseudomonadati</taxon>
        <taxon>Pseudomonadota</taxon>
        <taxon>Alphaproteobacteria</taxon>
        <taxon>Rhodobacterales</taxon>
        <taxon>Roseobacteraceae</taxon>
        <taxon>Wenxinia</taxon>
    </lineage>
</organism>
<evidence type="ECO:0000259" key="6">
    <source>
        <dbReference type="Pfam" id="PF01699"/>
    </source>
</evidence>
<proteinExistence type="predicted"/>
<feature type="transmembrane region" description="Helical" evidence="5">
    <location>
        <begin position="292"/>
        <end position="312"/>
    </location>
</feature>
<dbReference type="Proteomes" id="UP000035100">
    <property type="component" value="Unassembled WGS sequence"/>
</dbReference>
<feature type="domain" description="Sodium/calcium exchanger membrane region" evidence="6">
    <location>
        <begin position="13"/>
        <end position="159"/>
    </location>
</feature>
<keyword evidence="8" id="KW-1185">Reference proteome</keyword>
<dbReference type="PATRIC" id="fig|1123501.6.peg.3970"/>
<feature type="transmembrane region" description="Helical" evidence="5">
    <location>
        <begin position="193"/>
        <end position="211"/>
    </location>
</feature>
<dbReference type="STRING" id="1123501.Wenmar_03841"/>
<accession>A0A0D0PYB4</accession>
<name>A0A0D0PYB4_9RHOB</name>
<dbReference type="RefSeq" id="WP_018301640.1">
    <property type="nucleotide sequence ID" value="NZ_KB902278.1"/>
</dbReference>